<name>A0A8S4QXE6_9NEOP</name>
<dbReference type="Proteomes" id="UP000838756">
    <property type="component" value="Unassembled WGS sequence"/>
</dbReference>
<dbReference type="CDD" id="cd01644">
    <property type="entry name" value="RT_pepA17"/>
    <property type="match status" value="1"/>
</dbReference>
<protein>
    <submittedName>
        <fullName evidence="1">Jg5548 protein</fullName>
    </submittedName>
</protein>
<evidence type="ECO:0000313" key="2">
    <source>
        <dbReference type="Proteomes" id="UP000838756"/>
    </source>
</evidence>
<accession>A0A8S4QXE6</accession>
<evidence type="ECO:0000313" key="1">
    <source>
        <dbReference type="EMBL" id="CAH2226597.1"/>
    </source>
</evidence>
<proteinExistence type="predicted"/>
<sequence>MLNRFWELEAVSSEHCLSQEERACERTFAETTARNSDGRFVVTIPLKDSPEVLGDSYAAAKRRLLSLERRFLRDSLLKERYLQFMSEYLALGHMSENKQIMSDKNINYYLPHHGVIRESSTTTKLRVVFDASAVTTTGKSYNNIQMVGPIVQDDLLSILLRFRQHKYVISGDIEKMYRAILVTPSQRHLQQILFRFNSTEPIKTYTLNTVTYGTSSAPYLATKCLVTLADTCTDIEVKNSIRRDFYVDDYLSGGDSVASVIELAKNVTKIMDTAKFNLRKWQSNNTTILHSITQNTNQQQSEKTLDLNDSLPNKTLGLNWDCNSDNLLFSINIQTNRKKISKRVILSLISQVFDPLGLLGPCTVEAKILMQKLWLDKCNWDDEVSYDIQIKFLNFINSLVALNSLRIPRWVCLDASVTYELHTFTDASERAYGSCVYVRSVDEQGRVCVRLLASKNKVAPLKPVTIPRLELCGALLGTRLCTKVLQSLTKTFNNCYYWTDSMIVLGWLNTSPSRLKTFVRNRIGEIQNTTSANSWSYVPSKLNPADLVSRGVKATHLIDSCLWWTGPSFLHHSYINFPQIPTKQKDIPLPEISLHTKQTNISKENIILHLVQKKIKLYKIN</sequence>
<dbReference type="InterPro" id="IPR008042">
    <property type="entry name" value="Retrotrans_Pao"/>
</dbReference>
<dbReference type="OrthoDB" id="8052806at2759"/>
<reference evidence="1" key="1">
    <citation type="submission" date="2022-03" db="EMBL/GenBank/DDBJ databases">
        <authorList>
            <person name="Lindestad O."/>
        </authorList>
    </citation>
    <scope>NUCLEOTIDE SEQUENCE</scope>
</reference>
<organism evidence="1 2">
    <name type="scientific">Pararge aegeria aegeria</name>
    <dbReference type="NCBI Taxonomy" id="348720"/>
    <lineage>
        <taxon>Eukaryota</taxon>
        <taxon>Metazoa</taxon>
        <taxon>Ecdysozoa</taxon>
        <taxon>Arthropoda</taxon>
        <taxon>Hexapoda</taxon>
        <taxon>Insecta</taxon>
        <taxon>Pterygota</taxon>
        <taxon>Neoptera</taxon>
        <taxon>Endopterygota</taxon>
        <taxon>Lepidoptera</taxon>
        <taxon>Glossata</taxon>
        <taxon>Ditrysia</taxon>
        <taxon>Papilionoidea</taxon>
        <taxon>Nymphalidae</taxon>
        <taxon>Satyrinae</taxon>
        <taxon>Satyrini</taxon>
        <taxon>Parargina</taxon>
        <taxon>Pararge</taxon>
    </lineage>
</organism>
<dbReference type="InterPro" id="IPR043502">
    <property type="entry name" value="DNA/RNA_pol_sf"/>
</dbReference>
<dbReference type="Pfam" id="PF05380">
    <property type="entry name" value="Peptidase_A17"/>
    <property type="match status" value="1"/>
</dbReference>
<comment type="caution">
    <text evidence="1">The sequence shown here is derived from an EMBL/GenBank/DDBJ whole genome shotgun (WGS) entry which is preliminary data.</text>
</comment>
<dbReference type="AlphaFoldDB" id="A0A8S4QXE6"/>
<gene>
    <name evidence="1" type="primary">jg5548</name>
    <name evidence="1" type="ORF">PAEG_LOCUS7292</name>
</gene>
<keyword evidence="2" id="KW-1185">Reference proteome</keyword>
<dbReference type="PANTHER" id="PTHR47331">
    <property type="entry name" value="PHD-TYPE DOMAIN-CONTAINING PROTEIN"/>
    <property type="match status" value="1"/>
</dbReference>
<dbReference type="SUPFAM" id="SSF56672">
    <property type="entry name" value="DNA/RNA polymerases"/>
    <property type="match status" value="1"/>
</dbReference>
<dbReference type="EMBL" id="CAKXAJ010021646">
    <property type="protein sequence ID" value="CAH2226597.1"/>
    <property type="molecule type" value="Genomic_DNA"/>
</dbReference>
<dbReference type="GO" id="GO:0071897">
    <property type="term" value="P:DNA biosynthetic process"/>
    <property type="evidence" value="ECO:0007669"/>
    <property type="project" value="UniProtKB-ARBA"/>
</dbReference>
<dbReference type="PANTHER" id="PTHR47331:SF1">
    <property type="entry name" value="GAG-LIKE PROTEIN"/>
    <property type="match status" value="1"/>
</dbReference>